<dbReference type="VEuPathDB" id="TriTrypDB:Lsey_0004_0570"/>
<dbReference type="Proteomes" id="UP000038009">
    <property type="component" value="Unassembled WGS sequence"/>
</dbReference>
<dbReference type="AlphaFoldDB" id="A0A0N0P912"/>
<dbReference type="GO" id="GO:0008033">
    <property type="term" value="P:tRNA processing"/>
    <property type="evidence" value="ECO:0007669"/>
    <property type="project" value="UniProtKB-KW"/>
</dbReference>
<keyword evidence="3" id="KW-0413">Isomerase</keyword>
<gene>
    <name evidence="6" type="ORF">ABL78_0329</name>
</gene>
<feature type="domain" description="TRUD" evidence="5">
    <location>
        <begin position="374"/>
        <end position="621"/>
    </location>
</feature>
<dbReference type="PANTHER" id="PTHR13326">
    <property type="entry name" value="TRNA PSEUDOURIDINE SYNTHASE D"/>
    <property type="match status" value="1"/>
</dbReference>
<dbReference type="FunFam" id="3.30.2350.20:FF:000017">
    <property type="entry name" value="Putative pseudouridine synthase B0024.11"/>
    <property type="match status" value="1"/>
</dbReference>
<dbReference type="PROSITE" id="PS50984">
    <property type="entry name" value="TRUD"/>
    <property type="match status" value="1"/>
</dbReference>
<dbReference type="GO" id="GO:0009982">
    <property type="term" value="F:pseudouridine synthase activity"/>
    <property type="evidence" value="ECO:0007669"/>
    <property type="project" value="InterPro"/>
</dbReference>
<dbReference type="InterPro" id="IPR042214">
    <property type="entry name" value="TruD_catalytic"/>
</dbReference>
<dbReference type="CDD" id="cd02576">
    <property type="entry name" value="PseudoU_synth_ScPUS7"/>
    <property type="match status" value="1"/>
</dbReference>
<dbReference type="OMA" id="WINYFGH"/>
<dbReference type="InterPro" id="IPR020103">
    <property type="entry name" value="PsdUridine_synth_cat_dom_sf"/>
</dbReference>
<proteinExistence type="inferred from homology"/>
<dbReference type="PANTHER" id="PTHR13326:SF21">
    <property type="entry name" value="PSEUDOURIDYLATE SYNTHASE PUS7L"/>
    <property type="match status" value="1"/>
</dbReference>
<evidence type="ECO:0000256" key="3">
    <source>
        <dbReference type="ARBA" id="ARBA00023235"/>
    </source>
</evidence>
<organism evidence="6 7">
    <name type="scientific">Leptomonas seymouri</name>
    <dbReference type="NCBI Taxonomy" id="5684"/>
    <lineage>
        <taxon>Eukaryota</taxon>
        <taxon>Discoba</taxon>
        <taxon>Euglenozoa</taxon>
        <taxon>Kinetoplastea</taxon>
        <taxon>Metakinetoplastina</taxon>
        <taxon>Trypanosomatida</taxon>
        <taxon>Trypanosomatidae</taxon>
        <taxon>Leishmaniinae</taxon>
        <taxon>Leptomonas</taxon>
    </lineage>
</organism>
<comment type="similarity">
    <text evidence="1">Belongs to the pseudouridine synthase TruD family.</text>
</comment>
<dbReference type="Gene3D" id="3.30.2350.20">
    <property type="entry name" value="TruD, catalytic domain"/>
    <property type="match status" value="1"/>
</dbReference>
<evidence type="ECO:0000259" key="5">
    <source>
        <dbReference type="PROSITE" id="PS50984"/>
    </source>
</evidence>
<evidence type="ECO:0000256" key="4">
    <source>
        <dbReference type="SAM" id="MobiDB-lite"/>
    </source>
</evidence>
<dbReference type="GO" id="GO:0005634">
    <property type="term" value="C:nucleus"/>
    <property type="evidence" value="ECO:0007669"/>
    <property type="project" value="TreeGrafter"/>
</dbReference>
<dbReference type="Gene3D" id="1.10.1510.30">
    <property type="match status" value="1"/>
</dbReference>
<evidence type="ECO:0000256" key="1">
    <source>
        <dbReference type="ARBA" id="ARBA00007953"/>
    </source>
</evidence>
<protein>
    <recommendedName>
        <fullName evidence="5">TRUD domain-containing protein</fullName>
    </recommendedName>
</protein>
<dbReference type="PROSITE" id="PS01268">
    <property type="entry name" value="UPF0024"/>
    <property type="match status" value="1"/>
</dbReference>
<dbReference type="InterPro" id="IPR001656">
    <property type="entry name" value="PsdUridine_synth_TruD"/>
</dbReference>
<feature type="compositionally biased region" description="Polar residues" evidence="4">
    <location>
        <begin position="80"/>
        <end position="90"/>
    </location>
</feature>
<dbReference type="SUPFAM" id="SSF55120">
    <property type="entry name" value="Pseudouridine synthase"/>
    <property type="match status" value="1"/>
</dbReference>
<dbReference type="Pfam" id="PF01142">
    <property type="entry name" value="TruD"/>
    <property type="match status" value="1"/>
</dbReference>
<dbReference type="OrthoDB" id="447290at2759"/>
<name>A0A0N0P912_LEPSE</name>
<feature type="region of interest" description="Disordered" evidence="4">
    <location>
        <begin position="80"/>
        <end position="145"/>
    </location>
</feature>
<comment type="caution">
    <text evidence="6">The sequence shown here is derived from an EMBL/GenBank/DDBJ whole genome shotgun (WGS) entry which is preliminary data.</text>
</comment>
<evidence type="ECO:0000313" key="7">
    <source>
        <dbReference type="Proteomes" id="UP000038009"/>
    </source>
</evidence>
<dbReference type="InterPro" id="IPR020119">
    <property type="entry name" value="PsdUridine_synth_TruD_CS"/>
</dbReference>
<dbReference type="EMBL" id="LJSK01000004">
    <property type="protein sequence ID" value="KPI90569.1"/>
    <property type="molecule type" value="Genomic_DNA"/>
</dbReference>
<dbReference type="Gene3D" id="3.30.70.3160">
    <property type="match status" value="1"/>
</dbReference>
<evidence type="ECO:0000313" key="6">
    <source>
        <dbReference type="EMBL" id="KPI90569.1"/>
    </source>
</evidence>
<keyword evidence="2" id="KW-0819">tRNA processing</keyword>
<reference evidence="6 7" key="1">
    <citation type="journal article" date="2015" name="PLoS Pathog.">
        <title>Leptomonas seymouri: Adaptations to the Dixenous Life Cycle Analyzed by Genome Sequencing, Transcriptome Profiling and Co-infection with Leishmania donovani.</title>
        <authorList>
            <person name="Kraeva N."/>
            <person name="Butenko A."/>
            <person name="Hlavacova J."/>
            <person name="Kostygov A."/>
            <person name="Myskova J."/>
            <person name="Grybchuk D."/>
            <person name="Lestinova T."/>
            <person name="Votypka J."/>
            <person name="Volf P."/>
            <person name="Opperdoes F."/>
            <person name="Flegontov P."/>
            <person name="Lukes J."/>
            <person name="Yurchenko V."/>
        </authorList>
    </citation>
    <scope>NUCLEOTIDE SEQUENCE [LARGE SCALE GENOMIC DNA]</scope>
    <source>
        <strain evidence="6 7">ATCC 30220</strain>
    </source>
</reference>
<keyword evidence="7" id="KW-1185">Reference proteome</keyword>
<dbReference type="PIRSF" id="PIRSF037016">
    <property type="entry name" value="Pseudouridin_synth_euk_prd"/>
    <property type="match status" value="1"/>
</dbReference>
<sequence length="713" mass="78081">MNDFLASTTQKHLQREETIGATRRIVDLSRASDPSAHTASTATALCRPVVSLKTLYTDFEVRELPAFYGNGAPLRLELESNSNRTNSSNGDDAGAEQREQAATTSPVEWSGGAKRSRDGDENNGEATSEVEALKPPSPAQSSSSACSIAETIGALVSPDDLAALLAGLTAEAKSIPLPSVTDKEKRGQLHGAIKACLGGTHVSNTVNGVVCVVKANAADRREERRRSRAQRPPPIYHHFTLYKENTDSNQALRMVAAHLKLSSRQLQFCGTKDKRAVTLQRVAIRETTVERLKSINARTFGLHNVIKACGFTQEAHGLRLGDANGNHFRIVLRVFPHHKACTLDSSSESESALPSVALTADYLKEVEGVVRAHGVVNYFGPQRFGTTEVLTSDVGVQFLRGNFREGLRLMLASKATIVPEMAKAVELLESQKYVEALQAAPYYCYQERDVLKHLSSNANDYLGALQSMPRTMAMMYFHAVQSLVWNRMASARLSGPERLQVEVGDLVLESMYQARLSGKQEEGACTIIPAIVEDAVVADSKIPPVRKITSEEECTRFTLADIMLPVPGPDQELVYPDAFGCSRADYGMVLQELGIDFQSKEALSLIKIFHFHGTYRALGVRPKDFELRIQTAASWRTPVLHSDWEVFCAQENIKTLSTTDVTEEVATSEPKGEIQVVVASFSLPPGSYATSVLREFCIPSTEGLRSKETVHDD</sequence>
<evidence type="ECO:0000256" key="2">
    <source>
        <dbReference type="ARBA" id="ARBA00022694"/>
    </source>
</evidence>
<dbReference type="GO" id="GO:0003723">
    <property type="term" value="F:RNA binding"/>
    <property type="evidence" value="ECO:0007669"/>
    <property type="project" value="InterPro"/>
</dbReference>
<accession>A0A0N0P912</accession>
<dbReference type="InterPro" id="IPR011760">
    <property type="entry name" value="PsdUridine_synth_TruD_insert"/>
</dbReference>
<dbReference type="GO" id="GO:0001522">
    <property type="term" value="P:pseudouridine synthesis"/>
    <property type="evidence" value="ECO:0007669"/>
    <property type="project" value="InterPro"/>
</dbReference>